<evidence type="ECO:0000313" key="2">
    <source>
        <dbReference type="Proteomes" id="UP001208364"/>
    </source>
</evidence>
<dbReference type="EMBL" id="JAOQJR010000010">
    <property type="protein sequence ID" value="MCU6738984.1"/>
    <property type="molecule type" value="Genomic_DNA"/>
</dbReference>
<name>A0ABT2SVY8_9FIRM</name>
<reference evidence="1 2" key="1">
    <citation type="journal article" date="2021" name="ISME Commun">
        <title>Automated analysis of genomic sequences facilitates high-throughput and comprehensive description of bacteria.</title>
        <authorList>
            <person name="Hitch T.C.A."/>
        </authorList>
    </citation>
    <scope>NUCLEOTIDE SEQUENCE [LARGE SCALE GENOMIC DNA]</scope>
    <source>
        <strain evidence="1 2">H4_15</strain>
    </source>
</reference>
<evidence type="ECO:0008006" key="3">
    <source>
        <dbReference type="Google" id="ProtNLM"/>
    </source>
</evidence>
<keyword evidence="2" id="KW-1185">Reference proteome</keyword>
<organism evidence="1 2">
    <name type="scientific">[Clostridium] ammoniilyticum</name>
    <dbReference type="NCBI Taxonomy" id="2981784"/>
    <lineage>
        <taxon>Bacteria</taxon>
        <taxon>Bacillati</taxon>
        <taxon>Bacillota</taxon>
        <taxon>Erysipelotrichia</taxon>
        <taxon>Erysipelotrichales</taxon>
        <taxon>Coprobacillaceae</taxon>
        <taxon>Faecalibacillus</taxon>
    </lineage>
</organism>
<gene>
    <name evidence="1" type="ORF">OCV55_09935</name>
</gene>
<proteinExistence type="predicted"/>
<dbReference type="Proteomes" id="UP001208364">
    <property type="component" value="Unassembled WGS sequence"/>
</dbReference>
<comment type="caution">
    <text evidence="1">The sequence shown here is derived from an EMBL/GenBank/DDBJ whole genome shotgun (WGS) entry which is preliminary data.</text>
</comment>
<dbReference type="RefSeq" id="WP_147580517.1">
    <property type="nucleotide sequence ID" value="NZ_JAOQJR010000010.1"/>
</dbReference>
<sequence length="321" mass="37462">MEKVLEITSNDHIIMIDKLCKRILGHPEILGRIIKGFIKEAEDVSLEEIIELIKGKKDQEGNSYFQQLNNVIDIAHHGRVEFDYFCCINLPQADVTMKRIYLDVEIQNVENPGYAPLTRGNDYLSRMITSQNGKEYDYRNYDGMKKTYVIWILPQAAKKRDGHVNCYKTNEHNISGSTIERLESYDKSEQIMIYLNKDHDIKDKYEDSDWIKTPLVIFLNNTYDLLIKKEVMKEYGFEEIEKEVKKMCNLGEMIARENIEKGHSMGLEQGLVQGQKLERRKKNIELITNLMNSLSISFSKAVELLKVSEDEVLEIKKYFEA</sequence>
<accession>A0ABT2SVY8</accession>
<protein>
    <recommendedName>
        <fullName evidence="3">Rpn family recombination-promoting nuclease/putative transposase</fullName>
    </recommendedName>
</protein>
<evidence type="ECO:0000313" key="1">
    <source>
        <dbReference type="EMBL" id="MCU6738984.1"/>
    </source>
</evidence>